<evidence type="ECO:0000259" key="2">
    <source>
        <dbReference type="Pfam" id="PF05003"/>
    </source>
</evidence>
<dbReference type="Pfam" id="PF05003">
    <property type="entry name" value="DUF668"/>
    <property type="match status" value="1"/>
</dbReference>
<feature type="domain" description="DUF3475" evidence="3">
    <location>
        <begin position="250"/>
        <end position="306"/>
    </location>
</feature>
<dbReference type="Proteomes" id="UP000604825">
    <property type="component" value="Unassembled WGS sequence"/>
</dbReference>
<evidence type="ECO:0000313" key="5">
    <source>
        <dbReference type="Proteomes" id="UP000604825"/>
    </source>
</evidence>
<evidence type="ECO:0000256" key="1">
    <source>
        <dbReference type="SAM" id="MobiDB-lite"/>
    </source>
</evidence>
<name>A0A811R1A6_9POAL</name>
<accession>A0A811R1A6</accession>
<keyword evidence="5" id="KW-1185">Reference proteome</keyword>
<evidence type="ECO:0000259" key="3">
    <source>
        <dbReference type="Pfam" id="PF11961"/>
    </source>
</evidence>
<dbReference type="InterPro" id="IPR021864">
    <property type="entry name" value="DUF3475"/>
</dbReference>
<comment type="caution">
    <text evidence="4">The sequence shown here is derived from an EMBL/GenBank/DDBJ whole genome shotgun (WGS) entry which is preliminary data.</text>
</comment>
<feature type="domain" description="DUF668" evidence="2">
    <location>
        <begin position="484"/>
        <end position="542"/>
    </location>
</feature>
<proteinExistence type="predicted"/>
<dbReference type="EMBL" id="CAJGYO010000012">
    <property type="protein sequence ID" value="CAD6263667.1"/>
    <property type="molecule type" value="Genomic_DNA"/>
</dbReference>
<organism evidence="4 5">
    <name type="scientific">Miscanthus lutarioriparius</name>
    <dbReference type="NCBI Taxonomy" id="422564"/>
    <lineage>
        <taxon>Eukaryota</taxon>
        <taxon>Viridiplantae</taxon>
        <taxon>Streptophyta</taxon>
        <taxon>Embryophyta</taxon>
        <taxon>Tracheophyta</taxon>
        <taxon>Spermatophyta</taxon>
        <taxon>Magnoliopsida</taxon>
        <taxon>Liliopsida</taxon>
        <taxon>Poales</taxon>
        <taxon>Poaceae</taxon>
        <taxon>PACMAD clade</taxon>
        <taxon>Panicoideae</taxon>
        <taxon>Andropogonodae</taxon>
        <taxon>Andropogoneae</taxon>
        <taxon>Saccharinae</taxon>
        <taxon>Miscanthus</taxon>
    </lineage>
</organism>
<gene>
    <name evidence="4" type="ORF">NCGR_LOCUS46972</name>
</gene>
<dbReference type="InterPro" id="IPR007700">
    <property type="entry name" value="DUF668"/>
</dbReference>
<evidence type="ECO:0008006" key="6">
    <source>
        <dbReference type="Google" id="ProtNLM"/>
    </source>
</evidence>
<dbReference type="Pfam" id="PF11961">
    <property type="entry name" value="DUF3475"/>
    <property type="match status" value="1"/>
</dbReference>
<dbReference type="PANTHER" id="PTHR31730:SF3">
    <property type="entry name" value="OS04G0433600 PROTEIN"/>
    <property type="match status" value="1"/>
</dbReference>
<dbReference type="GO" id="GO:0045927">
    <property type="term" value="P:positive regulation of growth"/>
    <property type="evidence" value="ECO:0007669"/>
    <property type="project" value="InterPro"/>
</dbReference>
<feature type="compositionally biased region" description="Basic and acidic residues" evidence="1">
    <location>
        <begin position="174"/>
        <end position="190"/>
    </location>
</feature>
<protein>
    <recommendedName>
        <fullName evidence="6">DUF3475 domain-containing protein</fullName>
    </recommendedName>
</protein>
<dbReference type="OrthoDB" id="2020544at2759"/>
<feature type="region of interest" description="Disordered" evidence="1">
    <location>
        <begin position="60"/>
        <end position="82"/>
    </location>
</feature>
<feature type="region of interest" description="Disordered" evidence="1">
    <location>
        <begin position="165"/>
        <end position="201"/>
    </location>
</feature>
<evidence type="ECO:0000313" key="4">
    <source>
        <dbReference type="EMBL" id="CAD6263667.1"/>
    </source>
</evidence>
<sequence length="618" mass="68665">MDRNLIGGTGTGTLPGCRHCRVRLVAPQRKAKEIPEETASCLCLFLSSLLLPVVWRPGGEWSSPPPATDPSSRGPALSSLLSTPDRESSLALEKASLKSRKFVAIADAGFEDAADGASDFGDTMSLVHKQKVVEETVEMEEEQGFLWKSSLLPYKDVDDFVLPGSSKRHASTSGERETTLSGKMDPRIDRSGSNGTSKVPRLGSMLETASMAGFGKAVEILDTLGCLMTTLSSDGGFVSRSKTKGCKISILAFEVANTILKGASIMQSLSEDTVTYFKQVVLPSEGVQNLVSSEMSELMRIAANDKREELRIFSQEIVRFGNRCKDPQWHNLDRYFVKLESESAPQKQLKETAIAEMQELMSLVQRTTDLYHELHALDRFEHEYRSRLNGKGNTDRFEKGDNIQIVRLELKTQSSYVKSLKKRSLWSKTLEEVVEKLVDIVHYLHVEINNAFGSSGTSTAQFLMLNQSSLFPADPLNAFVDGGYVPANSRDALYQGLPPRIKSALPNKLRTTSVPQELTIDQIWARMEKTLKWLVPMAINTTCARGFLRFSEWAKSGTERVGKRPGQADPIETLYHADKARTEDCILELVVWLHHLVSQSNLVKITVGDHMDELFART</sequence>
<reference evidence="4" key="1">
    <citation type="submission" date="2020-10" db="EMBL/GenBank/DDBJ databases">
        <authorList>
            <person name="Han B."/>
            <person name="Lu T."/>
            <person name="Zhao Q."/>
            <person name="Huang X."/>
            <person name="Zhao Y."/>
        </authorList>
    </citation>
    <scope>NUCLEOTIDE SEQUENCE</scope>
</reference>
<dbReference type="PANTHER" id="PTHR31730">
    <property type="entry name" value="OS01G0873900 PROTEIN"/>
    <property type="match status" value="1"/>
</dbReference>
<dbReference type="InterPro" id="IPR045021">
    <property type="entry name" value="PSI1/2/3"/>
</dbReference>
<dbReference type="AlphaFoldDB" id="A0A811R1A6"/>